<evidence type="ECO:0000256" key="4">
    <source>
        <dbReference type="ARBA" id="ARBA00022679"/>
    </source>
</evidence>
<dbReference type="CDD" id="cd00609">
    <property type="entry name" value="AAT_like"/>
    <property type="match status" value="1"/>
</dbReference>
<evidence type="ECO:0000256" key="1">
    <source>
        <dbReference type="ARBA" id="ARBA00001933"/>
    </source>
</evidence>
<dbReference type="SUPFAM" id="SSF53383">
    <property type="entry name" value="PLP-dependent transferases"/>
    <property type="match status" value="1"/>
</dbReference>
<dbReference type="Proteomes" id="UP000238196">
    <property type="component" value="Unassembled WGS sequence"/>
</dbReference>
<keyword evidence="5" id="KW-0663">Pyridoxal phosphate</keyword>
<dbReference type="OrthoDB" id="9804407at2"/>
<organism evidence="8 9">
    <name type="scientific">Proteobacteria bacterium 228</name>
    <dbReference type="NCBI Taxonomy" id="2083153"/>
    <lineage>
        <taxon>Bacteria</taxon>
        <taxon>Pseudomonadati</taxon>
        <taxon>Pseudomonadota</taxon>
    </lineage>
</organism>
<dbReference type="Pfam" id="PF00155">
    <property type="entry name" value="Aminotran_1_2"/>
    <property type="match status" value="1"/>
</dbReference>
<name>A0A2S5KHE9_9PROT</name>
<reference evidence="8 9" key="1">
    <citation type="submission" date="2018-02" db="EMBL/GenBank/DDBJ databases">
        <title>novel marine gammaproteobacteria from coastal saline agro ecosystem.</title>
        <authorList>
            <person name="Krishnan R."/>
            <person name="Ramesh Kumar N."/>
        </authorList>
    </citation>
    <scope>NUCLEOTIDE SEQUENCE [LARGE SCALE GENOMIC DNA]</scope>
    <source>
        <strain evidence="8 9">228</strain>
    </source>
</reference>
<evidence type="ECO:0000256" key="5">
    <source>
        <dbReference type="ARBA" id="ARBA00022898"/>
    </source>
</evidence>
<feature type="domain" description="Aminotransferase class I/classII large" evidence="7">
    <location>
        <begin position="35"/>
        <end position="394"/>
    </location>
</feature>
<dbReference type="FunFam" id="3.40.640.10:FF:000033">
    <property type="entry name" value="Aspartate aminotransferase"/>
    <property type="match status" value="1"/>
</dbReference>
<evidence type="ECO:0000256" key="6">
    <source>
        <dbReference type="RuleBase" id="RU000481"/>
    </source>
</evidence>
<dbReference type="GO" id="GO:0008483">
    <property type="term" value="F:transaminase activity"/>
    <property type="evidence" value="ECO:0007669"/>
    <property type="project" value="UniProtKB-KW"/>
</dbReference>
<evidence type="ECO:0000256" key="3">
    <source>
        <dbReference type="ARBA" id="ARBA00022576"/>
    </source>
</evidence>
<dbReference type="InterPro" id="IPR015424">
    <property type="entry name" value="PyrdxlP-dep_Trfase"/>
</dbReference>
<dbReference type="Gene3D" id="3.40.640.10">
    <property type="entry name" value="Type I PLP-dependent aspartate aminotransferase-like (Major domain)"/>
    <property type="match status" value="1"/>
</dbReference>
<evidence type="ECO:0000259" key="7">
    <source>
        <dbReference type="Pfam" id="PF00155"/>
    </source>
</evidence>
<comment type="similarity">
    <text evidence="2 6">Belongs to the class-I pyridoxal-phosphate-dependent aminotransferase family.</text>
</comment>
<evidence type="ECO:0000313" key="9">
    <source>
        <dbReference type="Proteomes" id="UP000238196"/>
    </source>
</evidence>
<protein>
    <recommendedName>
        <fullName evidence="6">Aminotransferase</fullName>
        <ecNumber evidence="6">2.6.1.-</ecNumber>
    </recommendedName>
</protein>
<accession>A0A2S5KHE9</accession>
<dbReference type="GO" id="GO:0030170">
    <property type="term" value="F:pyridoxal phosphate binding"/>
    <property type="evidence" value="ECO:0007669"/>
    <property type="project" value="InterPro"/>
</dbReference>
<evidence type="ECO:0000256" key="2">
    <source>
        <dbReference type="ARBA" id="ARBA00007441"/>
    </source>
</evidence>
<dbReference type="InterPro" id="IPR015421">
    <property type="entry name" value="PyrdxlP-dep_Trfase_major"/>
</dbReference>
<dbReference type="InterPro" id="IPR004839">
    <property type="entry name" value="Aminotransferase_I/II_large"/>
</dbReference>
<comment type="caution">
    <text evidence="8">The sequence shown here is derived from an EMBL/GenBank/DDBJ whole genome shotgun (WGS) entry which is preliminary data.</text>
</comment>
<gene>
    <name evidence="8" type="ORF">C4K68_26835</name>
</gene>
<dbReference type="InterPro" id="IPR015422">
    <property type="entry name" value="PyrdxlP-dep_Trfase_small"/>
</dbReference>
<dbReference type="Gene3D" id="3.90.1150.10">
    <property type="entry name" value="Aspartate Aminotransferase, domain 1"/>
    <property type="match status" value="1"/>
</dbReference>
<dbReference type="EC" id="2.6.1.-" evidence="6"/>
<keyword evidence="4 6" id="KW-0808">Transferase</keyword>
<dbReference type="PROSITE" id="PS00105">
    <property type="entry name" value="AA_TRANSFER_CLASS_1"/>
    <property type="match status" value="1"/>
</dbReference>
<proteinExistence type="inferred from homology"/>
<evidence type="ECO:0000313" key="8">
    <source>
        <dbReference type="EMBL" id="PPC74231.1"/>
    </source>
</evidence>
<dbReference type="InterPro" id="IPR050596">
    <property type="entry name" value="AspAT/PAT-like"/>
</dbReference>
<sequence length="402" mass="42879">MTKQFLSDRVQALPSSASLAAKAIVERLRAEGQAIIDFTIGEPDFDTPPHICAAAKQAIDQGDTHYTTSAGTLPLRQAIVQKLQRDNQLSYDSEQILVASGAKQIIYAAFEATLNAGDEVIVPAPYWVSYPDIAALHGAKVRLLDCPAAQGFKLTAAQLESAITPRSKWLILNSPNNPSGAVYSRDELQALASVLEAHPQLLVMSDEIYEDFIFAEGHNVSMASLSPTMYQRTLVVNGVSKAYAMTGWRIGYAAGPVDLIRAMTKLVSQTTTCPSSISQAAAVAALNGDKTCVQAFAAIYATRAQLMASLLNAIPGIDCPPPAGAFYLYPSVAGLIGRVTPDGKRLDNDKDVALYLLESCAVAVLDGSAYGSGPNLRFSFANTMDAIEEGCRRISKACAQLQ</sequence>
<dbReference type="EMBL" id="PRLP01000155">
    <property type="protein sequence ID" value="PPC74231.1"/>
    <property type="molecule type" value="Genomic_DNA"/>
</dbReference>
<dbReference type="AlphaFoldDB" id="A0A2S5KHE9"/>
<keyword evidence="3 6" id="KW-0032">Aminotransferase</keyword>
<dbReference type="GO" id="GO:0006520">
    <property type="term" value="P:amino acid metabolic process"/>
    <property type="evidence" value="ECO:0007669"/>
    <property type="project" value="InterPro"/>
</dbReference>
<comment type="cofactor">
    <cofactor evidence="1 6">
        <name>pyridoxal 5'-phosphate</name>
        <dbReference type="ChEBI" id="CHEBI:597326"/>
    </cofactor>
</comment>
<dbReference type="PANTHER" id="PTHR46383:SF1">
    <property type="entry name" value="ASPARTATE AMINOTRANSFERASE"/>
    <property type="match status" value="1"/>
</dbReference>
<dbReference type="InterPro" id="IPR004838">
    <property type="entry name" value="NHTrfase_class1_PyrdxlP-BS"/>
</dbReference>
<dbReference type="PANTHER" id="PTHR46383">
    <property type="entry name" value="ASPARTATE AMINOTRANSFERASE"/>
    <property type="match status" value="1"/>
</dbReference>